<keyword evidence="2" id="KW-1185">Reference proteome</keyword>
<protein>
    <submittedName>
        <fullName evidence="1">Uncharacterized protein</fullName>
    </submittedName>
</protein>
<name>A0A918F7V3_9DEIO</name>
<dbReference type="EMBL" id="BMQL01000020">
    <property type="protein sequence ID" value="GGR17390.1"/>
    <property type="molecule type" value="Genomic_DNA"/>
</dbReference>
<gene>
    <name evidence="1" type="ORF">GCM10008957_32580</name>
</gene>
<dbReference type="AlphaFoldDB" id="A0A918F7V3"/>
<comment type="caution">
    <text evidence="1">The sequence shown here is derived from an EMBL/GenBank/DDBJ whole genome shotgun (WGS) entry which is preliminary data.</text>
</comment>
<evidence type="ECO:0000313" key="1">
    <source>
        <dbReference type="EMBL" id="GGR17390.1"/>
    </source>
</evidence>
<dbReference type="Proteomes" id="UP000603865">
    <property type="component" value="Unassembled WGS sequence"/>
</dbReference>
<accession>A0A918F7V3</accession>
<proteinExistence type="predicted"/>
<reference evidence="1" key="2">
    <citation type="submission" date="2020-09" db="EMBL/GenBank/DDBJ databases">
        <authorList>
            <person name="Sun Q."/>
            <person name="Ohkuma M."/>
        </authorList>
    </citation>
    <scope>NUCLEOTIDE SEQUENCE</scope>
    <source>
        <strain evidence="1">JCM 31311</strain>
    </source>
</reference>
<evidence type="ECO:0000313" key="2">
    <source>
        <dbReference type="Proteomes" id="UP000603865"/>
    </source>
</evidence>
<sequence length="139" mass="15642">MSLPFCSDSPEPSQQLLEWALTELYSPHRVHPATLYAGYGHATPTTVWIEAIFHRPPLWLRQTLSVDVPTATASLSLRRLRRCPGLSQPTGNGQRCHYRLMQSEDGCLHLERPVEDAVGCSFWKRLMATLHQPPSRGAP</sequence>
<organism evidence="1 2">
    <name type="scientific">Deinococcus ruber</name>
    <dbReference type="NCBI Taxonomy" id="1848197"/>
    <lineage>
        <taxon>Bacteria</taxon>
        <taxon>Thermotogati</taxon>
        <taxon>Deinococcota</taxon>
        <taxon>Deinococci</taxon>
        <taxon>Deinococcales</taxon>
        <taxon>Deinococcaceae</taxon>
        <taxon>Deinococcus</taxon>
    </lineage>
</organism>
<reference evidence="1" key="1">
    <citation type="journal article" date="2014" name="Int. J. Syst. Evol. Microbiol.">
        <title>Complete genome sequence of Corynebacterium casei LMG S-19264T (=DSM 44701T), isolated from a smear-ripened cheese.</title>
        <authorList>
            <consortium name="US DOE Joint Genome Institute (JGI-PGF)"/>
            <person name="Walter F."/>
            <person name="Albersmeier A."/>
            <person name="Kalinowski J."/>
            <person name="Ruckert C."/>
        </authorList>
    </citation>
    <scope>NUCLEOTIDE SEQUENCE</scope>
    <source>
        <strain evidence="1">JCM 31311</strain>
    </source>
</reference>